<dbReference type="OrthoDB" id="5425061at2759"/>
<feature type="compositionally biased region" description="Basic and acidic residues" evidence="1">
    <location>
        <begin position="67"/>
        <end position="77"/>
    </location>
</feature>
<dbReference type="InterPro" id="IPR018555">
    <property type="entry name" value="C630.06c-like"/>
</dbReference>
<dbReference type="Proteomes" id="UP000236546">
    <property type="component" value="Unassembled WGS sequence"/>
</dbReference>
<feature type="compositionally biased region" description="Acidic residues" evidence="1">
    <location>
        <begin position="281"/>
        <end position="292"/>
    </location>
</feature>
<feature type="region of interest" description="Disordered" evidence="1">
    <location>
        <begin position="191"/>
        <end position="292"/>
    </location>
</feature>
<feature type="compositionally biased region" description="Basic residues" evidence="1">
    <location>
        <begin position="213"/>
        <end position="228"/>
    </location>
</feature>
<comment type="caution">
    <text evidence="2">The sequence shown here is derived from an EMBL/GenBank/DDBJ whole genome shotgun (WGS) entry which is preliminary data.</text>
</comment>
<dbReference type="AlphaFoldDB" id="A0A2K0TRX8"/>
<dbReference type="EMBL" id="MTYH01000009">
    <property type="protein sequence ID" value="PNP48288.1"/>
    <property type="molecule type" value="Genomic_DNA"/>
</dbReference>
<feature type="compositionally biased region" description="Basic and acidic residues" evidence="1">
    <location>
        <begin position="1"/>
        <end position="19"/>
    </location>
</feature>
<dbReference type="Pfam" id="PF09428">
    <property type="entry name" value="DUF2011"/>
    <property type="match status" value="1"/>
</dbReference>
<gene>
    <name evidence="2" type="ORF">TGAMA5MH_00571</name>
</gene>
<feature type="compositionally biased region" description="Basic residues" evidence="1">
    <location>
        <begin position="252"/>
        <end position="271"/>
    </location>
</feature>
<evidence type="ECO:0000256" key="1">
    <source>
        <dbReference type="SAM" id="MobiDB-lite"/>
    </source>
</evidence>
<organism evidence="2 3">
    <name type="scientific">Trichoderma gamsii</name>
    <dbReference type="NCBI Taxonomy" id="398673"/>
    <lineage>
        <taxon>Eukaryota</taxon>
        <taxon>Fungi</taxon>
        <taxon>Dikarya</taxon>
        <taxon>Ascomycota</taxon>
        <taxon>Pezizomycotina</taxon>
        <taxon>Sordariomycetes</taxon>
        <taxon>Hypocreomycetidae</taxon>
        <taxon>Hypocreales</taxon>
        <taxon>Hypocreaceae</taxon>
        <taxon>Trichoderma</taxon>
    </lineage>
</organism>
<reference evidence="2 3" key="1">
    <citation type="submission" date="2017-02" db="EMBL/GenBank/DDBJ databases">
        <title>Genomes of Trichoderma spp. with biocontrol activity.</title>
        <authorList>
            <person name="Gardiner D."/>
            <person name="Kazan K."/>
            <person name="Vos C."/>
            <person name="Harvey P."/>
        </authorList>
    </citation>
    <scope>NUCLEOTIDE SEQUENCE [LARGE SCALE GENOMIC DNA]</scope>
    <source>
        <strain evidence="2 3">A5MH</strain>
    </source>
</reference>
<evidence type="ECO:0000313" key="3">
    <source>
        <dbReference type="Proteomes" id="UP000236546"/>
    </source>
</evidence>
<protein>
    <submittedName>
        <fullName evidence="2">Uncharacterized protein</fullName>
    </submittedName>
</protein>
<feature type="compositionally biased region" description="Basic and acidic residues" evidence="1">
    <location>
        <begin position="229"/>
        <end position="251"/>
    </location>
</feature>
<feature type="region of interest" description="Disordered" evidence="1">
    <location>
        <begin position="1"/>
        <end position="30"/>
    </location>
</feature>
<proteinExistence type="predicted"/>
<feature type="region of interest" description="Disordered" evidence="1">
    <location>
        <begin position="56"/>
        <end position="102"/>
    </location>
</feature>
<name>A0A2K0TRX8_9HYPO</name>
<accession>A0A2K0TRX8</accession>
<sequence length="292" mass="32871">MFEVPDAKRIRREDLHASEESSWSESEADAELEARLNAQIAISLGLDESAFRAPKLQTTSLPIVTKPKVEERKKDEELSSDEESEPKTPTEASPAKEGGEDDDEVYAFRLFSTAGPAPQVVLENMNRVVEGKMIRGRPLSYYLVTELSPEKKQQYEMAAVSGEDVIERSKVRAWGLELPWRVTTIKTTRKIASKRGRGGAEAVAHVEDDQPAKRKRPGKKRRTAMRIKARAEAQAEEAAKQKRAEKEEHVKDKKKRMNRLKKLRRRAKKKTEKGGGGEAGGESDEDMSDEEE</sequence>
<evidence type="ECO:0000313" key="2">
    <source>
        <dbReference type="EMBL" id="PNP48288.1"/>
    </source>
</evidence>